<dbReference type="HOGENOM" id="CLU_788068_0_0_1"/>
<protein>
    <submittedName>
        <fullName evidence="1">Uncharacterized protein</fullName>
    </submittedName>
</protein>
<proteinExistence type="predicted"/>
<dbReference type="InParanoid" id="G0NNN1"/>
<sequence length="352" mass="39424">METCRGIVLLQFFNIVKEDRTGITEINNVETSPVAPHFSTLPINSKSLLMKNLVAPNLGGSLSQCFSRLTQGVVFAFLAGEGKVEELSCMEIFGNNELDGLNKIKPAVEKYDQEVFRVKDAVSSQKSIFDFLNGDVYQLLIFLVDFDLGSDEMDHYNPNAYEILSEHLSLLDMSSSPDRTACLDNTKLSVQDNDVCSTISDKTQLTENYIKEHDDVEWVKTDAILKDDGFTGEIDENILYSPFHHWHKLIKNDSLSDCPNSENISGLLLNFDAGVFGRTFKFTLENSGFVIGNYHEEDVARTPIPLIFHLFLTPRTSKKPVGTGAVGMWTLRSSISVIIMIFWSCMGSTSRM</sequence>
<gene>
    <name evidence="1" type="ORF">CAEBREN_18737</name>
</gene>
<dbReference type="Proteomes" id="UP000008068">
    <property type="component" value="Unassembled WGS sequence"/>
</dbReference>
<accession>G0NNN1</accession>
<reference evidence="2" key="1">
    <citation type="submission" date="2011-07" db="EMBL/GenBank/DDBJ databases">
        <authorList>
            <consortium name="Caenorhabditis brenneri Sequencing and Analysis Consortium"/>
            <person name="Wilson R.K."/>
        </authorList>
    </citation>
    <scope>NUCLEOTIDE SEQUENCE [LARGE SCALE GENOMIC DNA]</scope>
    <source>
        <strain evidence="2">PB2801</strain>
    </source>
</reference>
<evidence type="ECO:0000313" key="2">
    <source>
        <dbReference type="Proteomes" id="UP000008068"/>
    </source>
</evidence>
<organism evidence="2">
    <name type="scientific">Caenorhabditis brenneri</name>
    <name type="common">Nematode worm</name>
    <dbReference type="NCBI Taxonomy" id="135651"/>
    <lineage>
        <taxon>Eukaryota</taxon>
        <taxon>Metazoa</taxon>
        <taxon>Ecdysozoa</taxon>
        <taxon>Nematoda</taxon>
        <taxon>Chromadorea</taxon>
        <taxon>Rhabditida</taxon>
        <taxon>Rhabditina</taxon>
        <taxon>Rhabditomorpha</taxon>
        <taxon>Rhabditoidea</taxon>
        <taxon>Rhabditidae</taxon>
        <taxon>Peloderinae</taxon>
        <taxon>Caenorhabditis</taxon>
    </lineage>
</organism>
<dbReference type="EMBL" id="GL379915">
    <property type="protein sequence ID" value="EGT34602.1"/>
    <property type="molecule type" value="Genomic_DNA"/>
</dbReference>
<dbReference type="AlphaFoldDB" id="G0NNN1"/>
<evidence type="ECO:0000313" key="1">
    <source>
        <dbReference type="EMBL" id="EGT34602.1"/>
    </source>
</evidence>
<name>G0NNN1_CAEBE</name>
<keyword evidence="2" id="KW-1185">Reference proteome</keyword>